<gene>
    <name evidence="2" type="ORF">HETIRDRAFT_417056</name>
</gene>
<keyword evidence="1" id="KW-0812">Transmembrane</keyword>
<dbReference type="PROSITE" id="PS51257">
    <property type="entry name" value="PROKAR_LIPOPROTEIN"/>
    <property type="match status" value="1"/>
</dbReference>
<reference evidence="2 3" key="1">
    <citation type="journal article" date="2012" name="New Phytol.">
        <title>Insight into trade-off between wood decay and parasitism from the genome of a fungal forest pathogen.</title>
        <authorList>
            <person name="Olson A."/>
            <person name="Aerts A."/>
            <person name="Asiegbu F."/>
            <person name="Belbahri L."/>
            <person name="Bouzid O."/>
            <person name="Broberg A."/>
            <person name="Canback B."/>
            <person name="Coutinho P.M."/>
            <person name="Cullen D."/>
            <person name="Dalman K."/>
            <person name="Deflorio G."/>
            <person name="van Diepen L.T."/>
            <person name="Dunand C."/>
            <person name="Duplessis S."/>
            <person name="Durling M."/>
            <person name="Gonthier P."/>
            <person name="Grimwood J."/>
            <person name="Fossdal C.G."/>
            <person name="Hansson D."/>
            <person name="Henrissat B."/>
            <person name="Hietala A."/>
            <person name="Himmelstrand K."/>
            <person name="Hoffmeister D."/>
            <person name="Hogberg N."/>
            <person name="James T.Y."/>
            <person name="Karlsson M."/>
            <person name="Kohler A."/>
            <person name="Kues U."/>
            <person name="Lee Y.H."/>
            <person name="Lin Y.C."/>
            <person name="Lind M."/>
            <person name="Lindquist E."/>
            <person name="Lombard V."/>
            <person name="Lucas S."/>
            <person name="Lunden K."/>
            <person name="Morin E."/>
            <person name="Murat C."/>
            <person name="Park J."/>
            <person name="Raffaello T."/>
            <person name="Rouze P."/>
            <person name="Salamov A."/>
            <person name="Schmutz J."/>
            <person name="Solheim H."/>
            <person name="Stahlberg J."/>
            <person name="Velez H."/>
            <person name="de Vries R.P."/>
            <person name="Wiebenga A."/>
            <person name="Woodward S."/>
            <person name="Yakovlev I."/>
            <person name="Garbelotto M."/>
            <person name="Martin F."/>
            <person name="Grigoriev I.V."/>
            <person name="Stenlid J."/>
        </authorList>
    </citation>
    <scope>NUCLEOTIDE SEQUENCE [LARGE SCALE GENOMIC DNA]</scope>
    <source>
        <strain evidence="2 3">TC 32-1</strain>
    </source>
</reference>
<dbReference type="EMBL" id="KI925457">
    <property type="protein sequence ID" value="ETW83052.1"/>
    <property type="molecule type" value="Genomic_DNA"/>
</dbReference>
<sequence length="84" mass="9512">MASHRVLLVLTLWNFILLGACHPIQLDVKYRIAQYREVKLIGVLSYLLLVLGAFSVELSHADTFSGPPGLYVQPLVTHPWKTPW</sequence>
<evidence type="ECO:0000313" key="3">
    <source>
        <dbReference type="Proteomes" id="UP000030671"/>
    </source>
</evidence>
<name>W4KB37_HETIT</name>
<dbReference type="RefSeq" id="XP_009545337.1">
    <property type="nucleotide sequence ID" value="XM_009547042.1"/>
</dbReference>
<dbReference type="GeneID" id="20673380"/>
<dbReference type="HOGENOM" id="CLU_2527726_0_0_1"/>
<evidence type="ECO:0000256" key="1">
    <source>
        <dbReference type="SAM" id="Phobius"/>
    </source>
</evidence>
<dbReference type="Proteomes" id="UP000030671">
    <property type="component" value="Unassembled WGS sequence"/>
</dbReference>
<feature type="transmembrane region" description="Helical" evidence="1">
    <location>
        <begin position="38"/>
        <end position="56"/>
    </location>
</feature>
<dbReference type="AlphaFoldDB" id="W4KB37"/>
<keyword evidence="1" id="KW-0472">Membrane</keyword>
<dbReference type="KEGG" id="hir:HETIRDRAFT_417056"/>
<keyword evidence="3" id="KW-1185">Reference proteome</keyword>
<accession>W4KB37</accession>
<protein>
    <submittedName>
        <fullName evidence="2">Uncharacterized protein</fullName>
    </submittedName>
</protein>
<organism evidence="2 3">
    <name type="scientific">Heterobasidion irregulare (strain TC 32-1)</name>
    <dbReference type="NCBI Taxonomy" id="747525"/>
    <lineage>
        <taxon>Eukaryota</taxon>
        <taxon>Fungi</taxon>
        <taxon>Dikarya</taxon>
        <taxon>Basidiomycota</taxon>
        <taxon>Agaricomycotina</taxon>
        <taxon>Agaricomycetes</taxon>
        <taxon>Russulales</taxon>
        <taxon>Bondarzewiaceae</taxon>
        <taxon>Heterobasidion</taxon>
        <taxon>Heterobasidion annosum species complex</taxon>
    </lineage>
</organism>
<keyword evidence="1" id="KW-1133">Transmembrane helix</keyword>
<proteinExistence type="predicted"/>
<evidence type="ECO:0000313" key="2">
    <source>
        <dbReference type="EMBL" id="ETW83052.1"/>
    </source>
</evidence>
<feature type="transmembrane region" description="Helical" evidence="1">
    <location>
        <begin position="6"/>
        <end position="26"/>
    </location>
</feature>
<dbReference type="InParanoid" id="W4KB37"/>